<dbReference type="Proteomes" id="UP000664859">
    <property type="component" value="Unassembled WGS sequence"/>
</dbReference>
<gene>
    <name evidence="2" type="ORF">JKP88DRAFT_272860</name>
</gene>
<reference evidence="2" key="1">
    <citation type="submission" date="2021-02" db="EMBL/GenBank/DDBJ databases">
        <title>First Annotated Genome of the Yellow-green Alga Tribonema minus.</title>
        <authorList>
            <person name="Mahan K.M."/>
        </authorList>
    </citation>
    <scope>NUCLEOTIDE SEQUENCE</scope>
    <source>
        <strain evidence="2">UTEX B ZZ1240</strain>
    </source>
</reference>
<dbReference type="EMBL" id="JAFCMP010000223">
    <property type="protein sequence ID" value="KAG5182892.1"/>
    <property type="molecule type" value="Genomic_DNA"/>
</dbReference>
<comment type="caution">
    <text evidence="2">The sequence shown here is derived from an EMBL/GenBank/DDBJ whole genome shotgun (WGS) entry which is preliminary data.</text>
</comment>
<proteinExistence type="predicted"/>
<accession>A0A836CEK7</accession>
<keyword evidence="3" id="KW-1185">Reference proteome</keyword>
<protein>
    <submittedName>
        <fullName evidence="2">Uncharacterized protein</fullName>
    </submittedName>
</protein>
<evidence type="ECO:0000313" key="2">
    <source>
        <dbReference type="EMBL" id="KAG5182892.1"/>
    </source>
</evidence>
<dbReference type="AlphaFoldDB" id="A0A836CEK7"/>
<name>A0A836CEK7_9STRA</name>
<sequence length="501" mass="53712">MAEETKGGGGPLTAEAKHSTRARVVDSMDEVERVFSVLRDDDNRTISTLRQLAEMNNSGLYAYSTPVASAYLSGLALVPGKAAGTRALPCAVPSFPRSVDGAMQVNTLLVAARQLAYSEAALACHGSEDVEDVREVVAEARRLLADEPDEEKRANEVADVRGWQRLVLAYAGSGIPRIEAMRGSARAKHMVRLGCLAADAERARVAMREILHPRHLLRNDVYAQMIPGTPPPLIYIFTFENGTFVFAGPSSERRIFTGSVQRLSEEHGIPLDLLTALKCGEVKAIKSNGCGASVVYVEDLALTLIEGSSACSPSFFHHCLRDCVHDSVYDAVVPVEDFALQPDCGVLQVFGDHAETVMTVSFWRYTGKRGASSPIAAMTVLDFTQDTCRLTTNGTRCRMNAGKELLAKTSRCSAVVCVRGRAPGAGADCAGVALALFDAPTSLLPCGITLNPTGVYATLSEAQAACESEMGYAFVDVFTLGQRREGPGSFCTVYQNLQDAS</sequence>
<feature type="region of interest" description="Disordered" evidence="1">
    <location>
        <begin position="1"/>
        <end position="21"/>
    </location>
</feature>
<evidence type="ECO:0000313" key="3">
    <source>
        <dbReference type="Proteomes" id="UP000664859"/>
    </source>
</evidence>
<evidence type="ECO:0000256" key="1">
    <source>
        <dbReference type="SAM" id="MobiDB-lite"/>
    </source>
</evidence>
<organism evidence="2 3">
    <name type="scientific">Tribonema minus</name>
    <dbReference type="NCBI Taxonomy" id="303371"/>
    <lineage>
        <taxon>Eukaryota</taxon>
        <taxon>Sar</taxon>
        <taxon>Stramenopiles</taxon>
        <taxon>Ochrophyta</taxon>
        <taxon>PX clade</taxon>
        <taxon>Xanthophyceae</taxon>
        <taxon>Tribonematales</taxon>
        <taxon>Tribonemataceae</taxon>
        <taxon>Tribonema</taxon>
    </lineage>
</organism>